<dbReference type="PANTHER" id="PTHR12992">
    <property type="entry name" value="NUDIX HYDROLASE"/>
    <property type="match status" value="1"/>
</dbReference>
<dbReference type="OrthoDB" id="206213at2759"/>
<keyword evidence="4" id="KW-0378">Hydrolase</keyword>
<comment type="cofactor">
    <cofactor evidence="2">
        <name>Mg(2+)</name>
        <dbReference type="ChEBI" id="CHEBI:18420"/>
    </cofactor>
</comment>
<feature type="region of interest" description="Disordered" evidence="7">
    <location>
        <begin position="338"/>
        <end position="373"/>
    </location>
</feature>
<dbReference type="EMBL" id="AGNL01046386">
    <property type="protein sequence ID" value="EJK48006.1"/>
    <property type="molecule type" value="Genomic_DNA"/>
</dbReference>
<evidence type="ECO:0000256" key="2">
    <source>
        <dbReference type="ARBA" id="ARBA00001946"/>
    </source>
</evidence>
<dbReference type="CDD" id="cd03426">
    <property type="entry name" value="NUDIX_CoAse_Nudt7"/>
    <property type="match status" value="1"/>
</dbReference>
<dbReference type="GO" id="GO:0010945">
    <property type="term" value="F:coenzyme A diphosphatase activity"/>
    <property type="evidence" value="ECO:0007669"/>
    <property type="project" value="InterPro"/>
</dbReference>
<reference evidence="8 9" key="1">
    <citation type="journal article" date="2012" name="Genome Biol.">
        <title>Genome and low-iron response of an oceanic diatom adapted to chronic iron limitation.</title>
        <authorList>
            <person name="Lommer M."/>
            <person name="Specht M."/>
            <person name="Roy A.S."/>
            <person name="Kraemer L."/>
            <person name="Andreson R."/>
            <person name="Gutowska M.A."/>
            <person name="Wolf J."/>
            <person name="Bergner S.V."/>
            <person name="Schilhabel M.B."/>
            <person name="Klostermeier U.C."/>
            <person name="Beiko R.G."/>
            <person name="Rosenstiel P."/>
            <person name="Hippler M."/>
            <person name="Laroche J."/>
        </authorList>
    </citation>
    <scope>NUCLEOTIDE SEQUENCE [LARGE SCALE GENOMIC DNA]</scope>
    <source>
        <strain evidence="8 9">CCMP1005</strain>
    </source>
</reference>
<evidence type="ECO:0000256" key="4">
    <source>
        <dbReference type="ARBA" id="ARBA00022801"/>
    </source>
</evidence>
<sequence length="373" mass="40857">MAVVVAPGPGLPGPPLRSAHTTTPIEDALNLSQREDDIDGDATFSPYSAKSNLDARGTSEVSGEDLAKWETPHLPLLTRKQLKMSLIEIARRQAHKKGVVKKRGEAAILVPIVAVEGVPSLLLTRRSSTLSTHASQISFPGGYVDEADSSGPFDDKLINASLREMQEELNFGIVELNGVSYGGRHDSRTDVERPPFMSILGVTRPIPQFSGSMVTPVIASINYDLHAEFIDAIFPGNESEVDWIFSVAISDLAKNETTMPLRRFGKFDGSEVEGDHTILGPAYPVPKSDKKREGDVIWGLTAVVIRSLLRKVFKPALEGMRMRRQLTRYTSLTLKLKKMALGPDSPNSPARRNARRHQGDKGTLVDNPQCEQT</sequence>
<dbReference type="GO" id="GO:0046872">
    <property type="term" value="F:metal ion binding"/>
    <property type="evidence" value="ECO:0007669"/>
    <property type="project" value="UniProtKB-KW"/>
</dbReference>
<dbReference type="SUPFAM" id="SSF55811">
    <property type="entry name" value="Nudix"/>
    <property type="match status" value="1"/>
</dbReference>
<keyword evidence="6" id="KW-0464">Manganese</keyword>
<accession>K0RGB2</accession>
<protein>
    <submittedName>
        <fullName evidence="8">Uncharacterized protein</fullName>
    </submittedName>
</protein>
<evidence type="ECO:0000313" key="9">
    <source>
        <dbReference type="Proteomes" id="UP000266841"/>
    </source>
</evidence>
<dbReference type="Gene3D" id="3.90.79.10">
    <property type="entry name" value="Nucleoside Triphosphate Pyrophosphohydrolase"/>
    <property type="match status" value="1"/>
</dbReference>
<dbReference type="eggNOG" id="KOG3069">
    <property type="taxonomic scope" value="Eukaryota"/>
</dbReference>
<dbReference type="InterPro" id="IPR015797">
    <property type="entry name" value="NUDIX_hydrolase-like_dom_sf"/>
</dbReference>
<evidence type="ECO:0000313" key="8">
    <source>
        <dbReference type="EMBL" id="EJK48006.1"/>
    </source>
</evidence>
<name>K0RGB2_THAOC</name>
<gene>
    <name evidence="8" type="ORF">THAOC_33234</name>
</gene>
<evidence type="ECO:0000256" key="3">
    <source>
        <dbReference type="ARBA" id="ARBA00022723"/>
    </source>
</evidence>
<proteinExistence type="predicted"/>
<keyword evidence="3" id="KW-0479">Metal-binding</keyword>
<evidence type="ECO:0000256" key="5">
    <source>
        <dbReference type="ARBA" id="ARBA00022842"/>
    </source>
</evidence>
<dbReference type="InterPro" id="IPR045121">
    <property type="entry name" value="CoAse"/>
</dbReference>
<dbReference type="PANTHER" id="PTHR12992:SF11">
    <property type="entry name" value="MITOCHONDRIAL COENZYME A DIPHOSPHATASE NUDT8"/>
    <property type="match status" value="1"/>
</dbReference>
<comment type="cofactor">
    <cofactor evidence="1">
        <name>Mn(2+)</name>
        <dbReference type="ChEBI" id="CHEBI:29035"/>
    </cofactor>
</comment>
<dbReference type="Proteomes" id="UP000266841">
    <property type="component" value="Unassembled WGS sequence"/>
</dbReference>
<organism evidence="8 9">
    <name type="scientific">Thalassiosira oceanica</name>
    <name type="common">Marine diatom</name>
    <dbReference type="NCBI Taxonomy" id="159749"/>
    <lineage>
        <taxon>Eukaryota</taxon>
        <taxon>Sar</taxon>
        <taxon>Stramenopiles</taxon>
        <taxon>Ochrophyta</taxon>
        <taxon>Bacillariophyta</taxon>
        <taxon>Coscinodiscophyceae</taxon>
        <taxon>Thalassiosirophycidae</taxon>
        <taxon>Thalassiosirales</taxon>
        <taxon>Thalassiosiraceae</taxon>
        <taxon>Thalassiosira</taxon>
    </lineage>
</organism>
<feature type="region of interest" description="Disordered" evidence="7">
    <location>
        <begin position="1"/>
        <end position="23"/>
    </location>
</feature>
<evidence type="ECO:0000256" key="7">
    <source>
        <dbReference type="SAM" id="MobiDB-lite"/>
    </source>
</evidence>
<evidence type="ECO:0000256" key="6">
    <source>
        <dbReference type="ARBA" id="ARBA00023211"/>
    </source>
</evidence>
<evidence type="ECO:0000256" key="1">
    <source>
        <dbReference type="ARBA" id="ARBA00001936"/>
    </source>
</evidence>
<dbReference type="AlphaFoldDB" id="K0RGB2"/>
<comment type="caution">
    <text evidence="8">The sequence shown here is derived from an EMBL/GenBank/DDBJ whole genome shotgun (WGS) entry which is preliminary data.</text>
</comment>
<keyword evidence="9" id="KW-1185">Reference proteome</keyword>
<keyword evidence="5" id="KW-0460">Magnesium</keyword>